<sequence length="87" mass="8909">SRFLLLVFLVGRAPAGEGVKVLAESQNQAHGLVPSEAEVGVSNLALANSTEVNAPTLVSSKALFDSPPAVSSAHELPKATTDLSVKT</sequence>
<evidence type="ECO:0000256" key="1">
    <source>
        <dbReference type="SAM" id="MobiDB-lite"/>
    </source>
</evidence>
<dbReference type="AlphaFoldDB" id="A0ABC8R2A4"/>
<feature type="chain" id="PRO_5044819997" evidence="2">
    <location>
        <begin position="19"/>
        <end position="87"/>
    </location>
</feature>
<feature type="signal peptide" evidence="2">
    <location>
        <begin position="1"/>
        <end position="18"/>
    </location>
</feature>
<feature type="non-terminal residue" evidence="3">
    <location>
        <position position="1"/>
    </location>
</feature>
<comment type="caution">
    <text evidence="3">The sequence shown here is derived from an EMBL/GenBank/DDBJ whole genome shotgun (WGS) entry which is preliminary data.</text>
</comment>
<organism evidence="3 4">
    <name type="scientific">Ilex paraguariensis</name>
    <name type="common">yerba mate</name>
    <dbReference type="NCBI Taxonomy" id="185542"/>
    <lineage>
        <taxon>Eukaryota</taxon>
        <taxon>Viridiplantae</taxon>
        <taxon>Streptophyta</taxon>
        <taxon>Embryophyta</taxon>
        <taxon>Tracheophyta</taxon>
        <taxon>Spermatophyta</taxon>
        <taxon>Magnoliopsida</taxon>
        <taxon>eudicotyledons</taxon>
        <taxon>Gunneridae</taxon>
        <taxon>Pentapetalae</taxon>
        <taxon>asterids</taxon>
        <taxon>campanulids</taxon>
        <taxon>Aquifoliales</taxon>
        <taxon>Aquifoliaceae</taxon>
        <taxon>Ilex</taxon>
    </lineage>
</organism>
<dbReference type="Proteomes" id="UP001642360">
    <property type="component" value="Unassembled WGS sequence"/>
</dbReference>
<evidence type="ECO:0000313" key="4">
    <source>
        <dbReference type="Proteomes" id="UP001642360"/>
    </source>
</evidence>
<feature type="region of interest" description="Disordered" evidence="1">
    <location>
        <begin position="67"/>
        <end position="87"/>
    </location>
</feature>
<reference evidence="3 4" key="1">
    <citation type="submission" date="2024-02" db="EMBL/GenBank/DDBJ databases">
        <authorList>
            <person name="Vignale AGUSTIN F."/>
            <person name="Sosa J E."/>
            <person name="Modenutti C."/>
        </authorList>
    </citation>
    <scope>NUCLEOTIDE SEQUENCE [LARGE SCALE GENOMIC DNA]</scope>
</reference>
<dbReference type="EMBL" id="CAUOFW020000900">
    <property type="protein sequence ID" value="CAK9138551.1"/>
    <property type="molecule type" value="Genomic_DNA"/>
</dbReference>
<keyword evidence="2" id="KW-0732">Signal</keyword>
<name>A0ABC8R2A4_9AQUA</name>
<evidence type="ECO:0000313" key="3">
    <source>
        <dbReference type="EMBL" id="CAK9138551.1"/>
    </source>
</evidence>
<proteinExistence type="predicted"/>
<protein>
    <submittedName>
        <fullName evidence="3">Uncharacterized protein</fullName>
    </submittedName>
</protein>
<evidence type="ECO:0000256" key="2">
    <source>
        <dbReference type="SAM" id="SignalP"/>
    </source>
</evidence>
<gene>
    <name evidence="3" type="ORF">ILEXP_LOCUS5897</name>
</gene>
<keyword evidence="4" id="KW-1185">Reference proteome</keyword>
<accession>A0ABC8R2A4</accession>